<dbReference type="STRING" id="633813.SAMN04488087_1516"/>
<evidence type="ECO:0000256" key="1">
    <source>
        <dbReference type="SAM" id="MobiDB-lite"/>
    </source>
</evidence>
<keyword evidence="4" id="KW-1185">Reference proteome</keyword>
<feature type="compositionally biased region" description="Low complexity" evidence="1">
    <location>
        <begin position="208"/>
        <end position="217"/>
    </location>
</feature>
<proteinExistence type="predicted"/>
<feature type="region of interest" description="Disordered" evidence="1">
    <location>
        <begin position="196"/>
        <end position="217"/>
    </location>
</feature>
<evidence type="ECO:0000313" key="4">
    <source>
        <dbReference type="Proteomes" id="UP000185812"/>
    </source>
</evidence>
<dbReference type="PANTHER" id="PTHR40394:SF2">
    <property type="entry name" value="QUINOL:CYTOCHROME C OXIDOREDUCTASE MEMBRANE PROTEIN"/>
    <property type="match status" value="1"/>
</dbReference>
<dbReference type="Proteomes" id="UP000185812">
    <property type="component" value="Unassembled WGS sequence"/>
</dbReference>
<sequence>MLKELLRSLKASMGIYEARDGSVYGLLAEFSDPAALLHAARQVRKAGYRHFDAHSPFPIHGMDEAMGLGNSKVGVITFFTGTIAGFALAWWMQWWMGAVDYPLNISGKPFFALPPSVPIIFELTILFSALAGVAAMLALNGLPRPYNPLFYSKNFARATDDGFFLFVAASDPKFDQAATRQLLEQLGGYNIEVIEDRGEEEGTPTPAPAAEAAVTAS</sequence>
<accession>A0A1M6TSG0</accession>
<organism evidence="3 4">
    <name type="scientific">Rhodothermus profundi</name>
    <dbReference type="NCBI Taxonomy" id="633813"/>
    <lineage>
        <taxon>Bacteria</taxon>
        <taxon>Pseudomonadati</taxon>
        <taxon>Rhodothermota</taxon>
        <taxon>Rhodothermia</taxon>
        <taxon>Rhodothermales</taxon>
        <taxon>Rhodothermaceae</taxon>
        <taxon>Rhodothermus</taxon>
    </lineage>
</organism>
<feature type="transmembrane region" description="Helical" evidence="2">
    <location>
        <begin position="73"/>
        <end position="96"/>
    </location>
</feature>
<keyword evidence="2" id="KW-1133">Transmembrane helix</keyword>
<dbReference type="EMBL" id="FRAU01000004">
    <property type="protein sequence ID" value="SHK59864.1"/>
    <property type="molecule type" value="Genomic_DNA"/>
</dbReference>
<keyword evidence="2" id="KW-0812">Transmembrane</keyword>
<dbReference type="InterPro" id="IPR021776">
    <property type="entry name" value="ActD"/>
</dbReference>
<reference evidence="4" key="1">
    <citation type="submission" date="2016-11" db="EMBL/GenBank/DDBJ databases">
        <authorList>
            <person name="Varghese N."/>
            <person name="Submissions S."/>
        </authorList>
    </citation>
    <scope>NUCLEOTIDE SEQUENCE [LARGE SCALE GENOMIC DNA]</scope>
    <source>
        <strain evidence="4">DSM 22212</strain>
    </source>
</reference>
<dbReference type="AlphaFoldDB" id="A0A1M6TSG0"/>
<feature type="transmembrane region" description="Helical" evidence="2">
    <location>
        <begin position="116"/>
        <end position="139"/>
    </location>
</feature>
<protein>
    <submittedName>
        <fullName evidence="3">Quinol:cytochrome c oxidoreductase membrane protein</fullName>
    </submittedName>
</protein>
<name>A0A1M6TSG0_9BACT</name>
<dbReference type="RefSeq" id="WP_072715370.1">
    <property type="nucleotide sequence ID" value="NZ_FRAU01000004.1"/>
</dbReference>
<evidence type="ECO:0000256" key="2">
    <source>
        <dbReference type="SAM" id="Phobius"/>
    </source>
</evidence>
<evidence type="ECO:0000313" key="3">
    <source>
        <dbReference type="EMBL" id="SHK59864.1"/>
    </source>
</evidence>
<gene>
    <name evidence="3" type="ORF">SAMN04488087_1516</name>
</gene>
<dbReference type="OrthoDB" id="9792475at2"/>
<keyword evidence="2" id="KW-0472">Membrane</keyword>
<dbReference type="PANTHER" id="PTHR40394">
    <property type="entry name" value="LIPOPROTEIN-RELATED"/>
    <property type="match status" value="1"/>
</dbReference>
<dbReference type="Pfam" id="PF11821">
    <property type="entry name" value="ActD"/>
    <property type="match status" value="1"/>
</dbReference>